<reference evidence="20 21" key="1">
    <citation type="submission" date="2022-11" db="EMBL/GenBank/DDBJ databases">
        <title>Minimal conservation of predation-associated metabolite biosynthetic gene clusters underscores biosynthetic potential of Myxococcota including descriptions for ten novel species: Archangium lansinium sp. nov., Myxococcus landrumus sp. nov., Nannocystis bai.</title>
        <authorList>
            <person name="Ahearne A."/>
            <person name="Stevens C."/>
            <person name="Phillips K."/>
        </authorList>
    </citation>
    <scope>NUCLEOTIDE SEQUENCE [LARGE SCALE GENOMIC DNA]</scope>
    <source>
        <strain evidence="20 21">MIWBW</strain>
    </source>
</reference>
<comment type="caution">
    <text evidence="20">The sequence shown here is derived from an EMBL/GenBank/DDBJ whole genome shotgun (WGS) entry which is preliminary data.</text>
</comment>
<evidence type="ECO:0000313" key="21">
    <source>
        <dbReference type="Proteomes" id="UP001207654"/>
    </source>
</evidence>
<comment type="similarity">
    <text evidence="4 19">Belongs to the CobS family.</text>
</comment>
<dbReference type="GO" id="GO:0051073">
    <property type="term" value="F:adenosylcobinamide-GDP ribazoletransferase activity"/>
    <property type="evidence" value="ECO:0007669"/>
    <property type="project" value="UniProtKB-EC"/>
</dbReference>
<evidence type="ECO:0000256" key="16">
    <source>
        <dbReference type="ARBA" id="ARBA00032853"/>
    </source>
</evidence>
<comment type="subcellular location">
    <subcellularLocation>
        <location evidence="2 19">Cell membrane</location>
        <topology evidence="2 19">Multi-pass membrane protein</topology>
    </subcellularLocation>
</comment>
<keyword evidence="8 19" id="KW-0169">Cobalamin biosynthesis</keyword>
<comment type="caution">
    <text evidence="19">Lacks conserved residue(s) required for the propagation of feature annotation.</text>
</comment>
<dbReference type="EMBL" id="JAPNKA010000001">
    <property type="protein sequence ID" value="MCY1082072.1"/>
    <property type="molecule type" value="Genomic_DNA"/>
</dbReference>
<feature type="transmembrane region" description="Helical" evidence="19">
    <location>
        <begin position="59"/>
        <end position="78"/>
    </location>
</feature>
<keyword evidence="9 19" id="KW-0808">Transferase</keyword>
<evidence type="ECO:0000256" key="2">
    <source>
        <dbReference type="ARBA" id="ARBA00004651"/>
    </source>
</evidence>
<evidence type="ECO:0000256" key="3">
    <source>
        <dbReference type="ARBA" id="ARBA00004663"/>
    </source>
</evidence>
<evidence type="ECO:0000256" key="5">
    <source>
        <dbReference type="ARBA" id="ARBA00013200"/>
    </source>
</evidence>
<evidence type="ECO:0000256" key="19">
    <source>
        <dbReference type="HAMAP-Rule" id="MF_00719"/>
    </source>
</evidence>
<evidence type="ECO:0000313" key="20">
    <source>
        <dbReference type="EMBL" id="MCY1082072.1"/>
    </source>
</evidence>
<keyword evidence="11 19" id="KW-0460">Magnesium</keyword>
<evidence type="ECO:0000256" key="18">
    <source>
        <dbReference type="ARBA" id="ARBA00049504"/>
    </source>
</evidence>
<comment type="pathway">
    <text evidence="3 19">Cofactor biosynthesis; adenosylcobalamin biosynthesis; adenosylcobalamin from cob(II)yrinate a,c-diamide: step 7/7.</text>
</comment>
<evidence type="ECO:0000256" key="15">
    <source>
        <dbReference type="ARBA" id="ARBA00032605"/>
    </source>
</evidence>
<sequence length="248" mass="25376">MRRLFAGIAFLSRIPVPGAATFDAADVGRATLLFPLVGMLLGGLLVLARHALYPALPPLVASFLLLALGALLTGALHLDGLADMADGFGGGRTKEDVLRIMRDHLIGAYGAVALLLVVGLKASALASLLERGQADVALVVAPTLGRWTSVCAGRFLPYARRAGGLGSAITDYVGWTEFVGATLLAFGVVGGLLGWRGGVIIGGVAVVSAIQGAWCMQRIGGITGDTMGANTEVNETLVFVVLLGLGEG</sequence>
<evidence type="ECO:0000256" key="11">
    <source>
        <dbReference type="ARBA" id="ARBA00022842"/>
    </source>
</evidence>
<dbReference type="RefSeq" id="WP_267540649.1">
    <property type="nucleotide sequence ID" value="NZ_JAPNKA010000001.1"/>
</dbReference>
<proteinExistence type="inferred from homology"/>
<keyword evidence="21" id="KW-1185">Reference proteome</keyword>
<keyword evidence="12 19" id="KW-1133">Transmembrane helix</keyword>
<comment type="catalytic activity">
    <reaction evidence="18 19">
        <text>alpha-ribazole 5'-phosphate + adenosylcob(III)inamide-GDP = adenosylcob(III)alamin 5'-phosphate + GMP + H(+)</text>
        <dbReference type="Rhea" id="RHEA:23560"/>
        <dbReference type="ChEBI" id="CHEBI:15378"/>
        <dbReference type="ChEBI" id="CHEBI:57918"/>
        <dbReference type="ChEBI" id="CHEBI:58115"/>
        <dbReference type="ChEBI" id="CHEBI:60487"/>
        <dbReference type="ChEBI" id="CHEBI:60493"/>
        <dbReference type="EC" id="2.7.8.26"/>
    </reaction>
</comment>
<comment type="cofactor">
    <cofactor evidence="1 19">
        <name>Mg(2+)</name>
        <dbReference type="ChEBI" id="CHEBI:18420"/>
    </cofactor>
</comment>
<organism evidence="20 21">
    <name type="scientific">Archangium lansingense</name>
    <dbReference type="NCBI Taxonomy" id="2995310"/>
    <lineage>
        <taxon>Bacteria</taxon>
        <taxon>Pseudomonadati</taxon>
        <taxon>Myxococcota</taxon>
        <taxon>Myxococcia</taxon>
        <taxon>Myxococcales</taxon>
        <taxon>Cystobacterineae</taxon>
        <taxon>Archangiaceae</taxon>
        <taxon>Archangium</taxon>
    </lineage>
</organism>
<evidence type="ECO:0000256" key="6">
    <source>
        <dbReference type="ARBA" id="ARBA00015850"/>
    </source>
</evidence>
<evidence type="ECO:0000256" key="13">
    <source>
        <dbReference type="ARBA" id="ARBA00023136"/>
    </source>
</evidence>
<name>A0ABT4AML7_9BACT</name>
<keyword evidence="7 19" id="KW-1003">Cell membrane</keyword>
<evidence type="ECO:0000256" key="7">
    <source>
        <dbReference type="ARBA" id="ARBA00022475"/>
    </source>
</evidence>
<dbReference type="Pfam" id="PF02654">
    <property type="entry name" value="CobS"/>
    <property type="match status" value="1"/>
</dbReference>
<keyword evidence="10 19" id="KW-0812">Transmembrane</keyword>
<comment type="function">
    <text evidence="14 19">Joins adenosylcobinamide-GDP and alpha-ribazole to generate adenosylcobalamin (Ado-cobalamin). Also synthesizes adenosylcobalamin 5'-phosphate from adenosylcobinamide-GDP and alpha-ribazole 5'-phosphate.</text>
</comment>
<gene>
    <name evidence="19 20" type="primary">cobS</name>
    <name evidence="20" type="ORF">OV287_47280</name>
</gene>
<dbReference type="PANTHER" id="PTHR34148:SF1">
    <property type="entry name" value="ADENOSYLCOBINAMIDE-GDP RIBAZOLETRANSFERASE"/>
    <property type="match status" value="1"/>
</dbReference>
<dbReference type="HAMAP" id="MF_00719">
    <property type="entry name" value="CobS"/>
    <property type="match status" value="1"/>
</dbReference>
<keyword evidence="13 19" id="KW-0472">Membrane</keyword>
<evidence type="ECO:0000256" key="17">
    <source>
        <dbReference type="ARBA" id="ARBA00048623"/>
    </source>
</evidence>
<dbReference type="Proteomes" id="UP001207654">
    <property type="component" value="Unassembled WGS sequence"/>
</dbReference>
<protein>
    <recommendedName>
        <fullName evidence="6 19">Adenosylcobinamide-GDP ribazoletransferase</fullName>
        <ecNumber evidence="5 19">2.7.8.26</ecNumber>
    </recommendedName>
    <alternativeName>
        <fullName evidence="16 19">Cobalamin synthase</fullName>
    </alternativeName>
    <alternativeName>
        <fullName evidence="15 19">Cobalamin-5'-phosphate synthase</fullName>
    </alternativeName>
</protein>
<evidence type="ECO:0000256" key="10">
    <source>
        <dbReference type="ARBA" id="ARBA00022692"/>
    </source>
</evidence>
<evidence type="ECO:0000256" key="14">
    <source>
        <dbReference type="ARBA" id="ARBA00025228"/>
    </source>
</evidence>
<dbReference type="EC" id="2.7.8.26" evidence="5 19"/>
<feature type="transmembrane region" description="Helical" evidence="19">
    <location>
        <begin position="106"/>
        <end position="129"/>
    </location>
</feature>
<evidence type="ECO:0000256" key="8">
    <source>
        <dbReference type="ARBA" id="ARBA00022573"/>
    </source>
</evidence>
<dbReference type="PANTHER" id="PTHR34148">
    <property type="entry name" value="ADENOSYLCOBINAMIDE-GDP RIBAZOLETRANSFERASE"/>
    <property type="match status" value="1"/>
</dbReference>
<evidence type="ECO:0000256" key="9">
    <source>
        <dbReference type="ARBA" id="ARBA00022679"/>
    </source>
</evidence>
<comment type="catalytic activity">
    <reaction evidence="17 19">
        <text>alpha-ribazole + adenosylcob(III)inamide-GDP = adenosylcob(III)alamin + GMP + H(+)</text>
        <dbReference type="Rhea" id="RHEA:16049"/>
        <dbReference type="ChEBI" id="CHEBI:10329"/>
        <dbReference type="ChEBI" id="CHEBI:15378"/>
        <dbReference type="ChEBI" id="CHEBI:18408"/>
        <dbReference type="ChEBI" id="CHEBI:58115"/>
        <dbReference type="ChEBI" id="CHEBI:60487"/>
        <dbReference type="EC" id="2.7.8.26"/>
    </reaction>
</comment>
<dbReference type="InterPro" id="IPR003805">
    <property type="entry name" value="CobS"/>
</dbReference>
<dbReference type="NCBIfam" id="TIGR00317">
    <property type="entry name" value="cobS"/>
    <property type="match status" value="1"/>
</dbReference>
<feature type="transmembrane region" description="Helical" evidence="19">
    <location>
        <begin position="30"/>
        <end position="47"/>
    </location>
</feature>
<evidence type="ECO:0000256" key="4">
    <source>
        <dbReference type="ARBA" id="ARBA00010561"/>
    </source>
</evidence>
<evidence type="ECO:0000256" key="12">
    <source>
        <dbReference type="ARBA" id="ARBA00022989"/>
    </source>
</evidence>
<evidence type="ECO:0000256" key="1">
    <source>
        <dbReference type="ARBA" id="ARBA00001946"/>
    </source>
</evidence>
<accession>A0ABT4AML7</accession>